<dbReference type="STRING" id="301148.B4135_2454"/>
<gene>
    <name evidence="1" type="ORF">B4135_2454</name>
</gene>
<dbReference type="AlphaFoldDB" id="A0A150LZQ4"/>
<protein>
    <submittedName>
        <fullName evidence="1">Uncharacterized protein</fullName>
    </submittedName>
</protein>
<dbReference type="EMBL" id="LQYT01000056">
    <property type="protein sequence ID" value="KYD17432.1"/>
    <property type="molecule type" value="Genomic_DNA"/>
</dbReference>
<organism evidence="1 2">
    <name type="scientific">Caldibacillus debilis</name>
    <dbReference type="NCBI Taxonomy" id="301148"/>
    <lineage>
        <taxon>Bacteria</taxon>
        <taxon>Bacillati</taxon>
        <taxon>Bacillota</taxon>
        <taxon>Bacilli</taxon>
        <taxon>Bacillales</taxon>
        <taxon>Bacillaceae</taxon>
        <taxon>Caldibacillus</taxon>
    </lineage>
</organism>
<sequence>MNALRRILRKTEQRTSNFPGPHAGSFTARSCPRKIFLQINYVIFRKDDI</sequence>
<evidence type="ECO:0000313" key="1">
    <source>
        <dbReference type="EMBL" id="KYD17432.1"/>
    </source>
</evidence>
<accession>A0A150LZQ4</accession>
<evidence type="ECO:0000313" key="2">
    <source>
        <dbReference type="Proteomes" id="UP000075683"/>
    </source>
</evidence>
<reference evidence="1 2" key="1">
    <citation type="submission" date="2016-01" db="EMBL/GenBank/DDBJ databases">
        <title>Draft Genome Sequences of Seven Thermophilic Sporeformers Isolated from Foods.</title>
        <authorList>
            <person name="Berendsen E.M."/>
            <person name="Wells-Bennik M.H."/>
            <person name="Krawcyk A.O."/>
            <person name="De Jong A."/>
            <person name="Holsappel S."/>
            <person name="Eijlander R.T."/>
            <person name="Kuipers O.P."/>
        </authorList>
    </citation>
    <scope>NUCLEOTIDE SEQUENCE [LARGE SCALE GENOMIC DNA]</scope>
    <source>
        <strain evidence="1 2">B4135</strain>
    </source>
</reference>
<proteinExistence type="predicted"/>
<name>A0A150LZQ4_9BACI</name>
<dbReference type="Proteomes" id="UP000075683">
    <property type="component" value="Unassembled WGS sequence"/>
</dbReference>
<comment type="caution">
    <text evidence="1">The sequence shown here is derived from an EMBL/GenBank/DDBJ whole genome shotgun (WGS) entry which is preliminary data.</text>
</comment>